<gene>
    <name evidence="1" type="ORF">SAMN05443529_105100</name>
</gene>
<sequence>MELNVAKQINSKQEAERCVAVDELAKQGHLSAIILLVDQLEKETSYYVRRRLIKALGGLQSSRTGLIAARLFISPETHVRNAAVEVMQALQEFAIPTIETLMTDPSRDIRKLSVDVLDKIPGEKAFSLILEGLKDTEPVIVSACVEALGRKRDQRALAPLLELLQTSKNLWISFSVIEASAILGDPRVLEELYRHIDQAQWGKQDRALLFGIWAFTVGQLGDTQWLPKIWEMLESGELSEDAVVEVLVSFYLRRITWEQEDPLLEEILRRQLIKLENVKLNSVAHLALLKSPQIFYQYLPRLIDNVKDEEATMGEFLQEMIRSKPSTEQLNGLLLGASDKLAKFVLRMSEICQIPIEIETLIKLASRSDHEIVQKTANVAWLSGPRAEVFLQGLVKHMDTEVVAAAINGLGLLGSAMANPLLLEGLSNPDQIVRKRVVEVLCKRPSVCLTEQIGSLAEESPEYCLPEILEVVAVFEHPSLQRVIQRIGDVEDEAVRGRIAKSARLIKVEELFLKVMKLLSNDPAPEVRLQVILSLSTRRGSQVYTLLSYLYRYEQSANNRYYILACPEIYQHSTTLEWLKDNIQGSDPLLQWAAAKGLSEMGEIGRQYLQEIYQVAEKTDKRLAEIIHQELDKNGGLVL</sequence>
<proteinExistence type="predicted"/>
<dbReference type="SMART" id="SM00567">
    <property type="entry name" value="EZ_HEAT"/>
    <property type="match status" value="5"/>
</dbReference>
<dbReference type="Gene3D" id="1.25.10.10">
    <property type="entry name" value="Leucine-rich Repeat Variant"/>
    <property type="match status" value="2"/>
</dbReference>
<dbReference type="SUPFAM" id="SSF48371">
    <property type="entry name" value="ARM repeat"/>
    <property type="match status" value="2"/>
</dbReference>
<dbReference type="Pfam" id="PF13646">
    <property type="entry name" value="HEAT_2"/>
    <property type="match status" value="2"/>
</dbReference>
<dbReference type="InterPro" id="IPR016024">
    <property type="entry name" value="ARM-type_fold"/>
</dbReference>
<accession>A0A1G7WCC3</accession>
<dbReference type="Proteomes" id="UP000198656">
    <property type="component" value="Unassembled WGS sequence"/>
</dbReference>
<dbReference type="PANTHER" id="PTHR12697:SF5">
    <property type="entry name" value="DEOXYHYPUSINE HYDROXYLASE"/>
    <property type="match status" value="1"/>
</dbReference>
<organism evidence="1 2">
    <name type="scientific">Desulfosporosinus hippei DSM 8344</name>
    <dbReference type="NCBI Taxonomy" id="1121419"/>
    <lineage>
        <taxon>Bacteria</taxon>
        <taxon>Bacillati</taxon>
        <taxon>Bacillota</taxon>
        <taxon>Clostridia</taxon>
        <taxon>Eubacteriales</taxon>
        <taxon>Desulfitobacteriaceae</taxon>
        <taxon>Desulfosporosinus</taxon>
    </lineage>
</organism>
<dbReference type="GO" id="GO:0016491">
    <property type="term" value="F:oxidoreductase activity"/>
    <property type="evidence" value="ECO:0007669"/>
    <property type="project" value="TreeGrafter"/>
</dbReference>
<dbReference type="RefSeq" id="WP_092331267.1">
    <property type="nucleotide sequence ID" value="NZ_FNCP01000005.1"/>
</dbReference>
<evidence type="ECO:0000313" key="2">
    <source>
        <dbReference type="Proteomes" id="UP000198656"/>
    </source>
</evidence>
<keyword evidence="2" id="KW-1185">Reference proteome</keyword>
<dbReference type="PANTHER" id="PTHR12697">
    <property type="entry name" value="PBS LYASE HEAT-LIKE PROTEIN"/>
    <property type="match status" value="1"/>
</dbReference>
<dbReference type="EMBL" id="FNCP01000005">
    <property type="protein sequence ID" value="SDG69534.1"/>
    <property type="molecule type" value="Genomic_DNA"/>
</dbReference>
<dbReference type="STRING" id="1121419.SAMN05443529_105100"/>
<dbReference type="AlphaFoldDB" id="A0A1G7WCC3"/>
<protein>
    <submittedName>
        <fullName evidence="1">HEAT repeat-containing protein</fullName>
    </submittedName>
</protein>
<reference evidence="2" key="1">
    <citation type="submission" date="2016-10" db="EMBL/GenBank/DDBJ databases">
        <authorList>
            <person name="Varghese N."/>
            <person name="Submissions S."/>
        </authorList>
    </citation>
    <scope>NUCLEOTIDE SEQUENCE [LARGE SCALE GENOMIC DNA]</scope>
    <source>
        <strain evidence="2">DSM 8344</strain>
    </source>
</reference>
<name>A0A1G7WCC3_9FIRM</name>
<evidence type="ECO:0000313" key="1">
    <source>
        <dbReference type="EMBL" id="SDG69534.1"/>
    </source>
</evidence>
<dbReference type="OrthoDB" id="2078380at2"/>
<dbReference type="InterPro" id="IPR004155">
    <property type="entry name" value="PBS_lyase_HEAT"/>
</dbReference>
<dbReference type="InterPro" id="IPR011989">
    <property type="entry name" value="ARM-like"/>
</dbReference>